<protein>
    <submittedName>
        <fullName evidence="2">Uncharacterized protein</fullName>
    </submittedName>
</protein>
<dbReference type="Proteomes" id="UP000032160">
    <property type="component" value="Chromosome I"/>
</dbReference>
<evidence type="ECO:0000313" key="3">
    <source>
        <dbReference type="Proteomes" id="UP000032160"/>
    </source>
</evidence>
<keyword evidence="3" id="KW-1185">Reference proteome</keyword>
<name>X5MAR1_9HYPH</name>
<feature type="compositionally biased region" description="Polar residues" evidence="1">
    <location>
        <begin position="37"/>
        <end position="50"/>
    </location>
</feature>
<dbReference type="HOGENOM" id="CLU_2970893_0_0_5"/>
<feature type="region of interest" description="Disordered" evidence="1">
    <location>
        <begin position="37"/>
        <end position="58"/>
    </location>
</feature>
<evidence type="ECO:0000313" key="2">
    <source>
        <dbReference type="EMBL" id="CDO61028.1"/>
    </source>
</evidence>
<proteinExistence type="predicted"/>
<accession>X5MAR1</accession>
<reference evidence="2 3" key="1">
    <citation type="journal article" date="2014" name="Front. Genet.">
        <title>Genome and metabolic network of "Candidatus Phaeomarinobacter ectocarpi" Ec32, a new candidate genus of Alphaproteobacteria frequently associated with brown algae.</title>
        <authorList>
            <person name="Dittami S.M."/>
            <person name="Barbeyron T."/>
            <person name="Boyen C."/>
            <person name="Cambefort J."/>
            <person name="Collet G."/>
            <person name="Delage L."/>
            <person name="Gobet A."/>
            <person name="Groisillier A."/>
            <person name="Leblanc C."/>
            <person name="Michel G."/>
            <person name="Scornet D."/>
            <person name="Siegel A."/>
            <person name="Tapia J.E."/>
            <person name="Tonon T."/>
        </authorList>
    </citation>
    <scope>NUCLEOTIDE SEQUENCE [LARGE SCALE GENOMIC DNA]</scope>
    <source>
        <strain evidence="2 3">Ec32</strain>
    </source>
</reference>
<dbReference type="KEGG" id="pect:BN1012_Phect2815"/>
<evidence type="ECO:0000256" key="1">
    <source>
        <dbReference type="SAM" id="MobiDB-lite"/>
    </source>
</evidence>
<dbReference type="AlphaFoldDB" id="X5MAR1"/>
<organism evidence="2 3">
    <name type="scientific">Candidatus Phaeomarinibacter ectocarpi</name>
    <dbReference type="NCBI Taxonomy" id="1458461"/>
    <lineage>
        <taxon>Bacteria</taxon>
        <taxon>Pseudomonadati</taxon>
        <taxon>Pseudomonadota</taxon>
        <taxon>Alphaproteobacteria</taxon>
        <taxon>Hyphomicrobiales</taxon>
        <taxon>Parvibaculaceae</taxon>
        <taxon>Candidatus Phaeomarinibacter</taxon>
    </lineage>
</organism>
<sequence length="58" mass="6483">MRRQGNTHIASQKRRYLGYDFGAGARYLVAWSNRAPTPSSTISGSNQPRTFKSAYGFV</sequence>
<dbReference type="EMBL" id="HG966617">
    <property type="protein sequence ID" value="CDO61028.1"/>
    <property type="molecule type" value="Genomic_DNA"/>
</dbReference>
<gene>
    <name evidence="2" type="ORF">BN1012_Phect2815</name>
</gene>